<keyword evidence="3" id="KW-1003">Cell membrane</keyword>
<keyword evidence="8 13" id="KW-1133">Transmembrane helix</keyword>
<dbReference type="SUPFAM" id="SSF52743">
    <property type="entry name" value="Subtilisin-like"/>
    <property type="match status" value="1"/>
</dbReference>
<feature type="active site" description="Charge relay system" evidence="10">
    <location>
        <position position="98"/>
    </location>
</feature>
<dbReference type="InterPro" id="IPR000209">
    <property type="entry name" value="Peptidase_S8/S53_dom"/>
</dbReference>
<dbReference type="InterPro" id="IPR050131">
    <property type="entry name" value="Peptidase_S8_subtilisin-like"/>
</dbReference>
<dbReference type="GO" id="GO:0008233">
    <property type="term" value="F:peptidase activity"/>
    <property type="evidence" value="ECO:0007669"/>
    <property type="project" value="UniProtKB-KW"/>
</dbReference>
<dbReference type="InterPro" id="IPR023827">
    <property type="entry name" value="Peptidase_S8_Asp-AS"/>
</dbReference>
<comment type="caution">
    <text evidence="16">The sequence shown here is derived from an EMBL/GenBank/DDBJ whole genome shotgun (WGS) entry which is preliminary data.</text>
</comment>
<feature type="chain" id="PRO_5047141874" evidence="14">
    <location>
        <begin position="32"/>
        <end position="480"/>
    </location>
</feature>
<feature type="active site" description="Charge relay system" evidence="10">
    <location>
        <position position="340"/>
    </location>
</feature>
<sequence>MTRHRRLTPASLIATLIVTLSTVAAAGPASAAPPVPDGGLLPAVSEPAAPEPAEQRNLCTQGRPVVDDPQRPLAQRIMDFERVWPLTRGAGQVVAVIDTGVNRHPRLPHLTPGGDYVATDDGTVDCDAHGTLVAGLIAAQPVEGSGFAGGAPDVEVIAIRQSSRNYSDRSAGDEEAAQNSPGYGDVRTLASAVRHAADLGATVINISEVACTLATEGIADGPLGAAVQYATDVEDAVVVAAAGNRDVCPAWNPPAANPLDPHADPWDSITTIASPAWYDDYVLTVGWVEADGTPSDESVPGPWVDVAAPGSGIVSLDPFSDGLIDAQISAQGPVPLSGTSFSAPLVSATVALVRARHPHLDARAVMDRIESTAHAPAEGWNPRVGHGVVDPLAAVTAPLHTERDDPAPPKQIAGPTPVDPPDPTPRHVAWGAGAAVLGVLVLALVAALPFRERARRPQLGRDRHSPVPSGAGRGSGATPS</sequence>
<evidence type="ECO:0000256" key="10">
    <source>
        <dbReference type="PROSITE-ProRule" id="PRU01240"/>
    </source>
</evidence>
<evidence type="ECO:0000256" key="6">
    <source>
        <dbReference type="ARBA" id="ARBA00022801"/>
    </source>
</evidence>
<keyword evidence="9 13" id="KW-0472">Membrane</keyword>
<dbReference type="PROSITE" id="PS00136">
    <property type="entry name" value="SUBTILASE_ASP"/>
    <property type="match status" value="1"/>
</dbReference>
<evidence type="ECO:0000256" key="1">
    <source>
        <dbReference type="ARBA" id="ARBA00004162"/>
    </source>
</evidence>
<dbReference type="InterPro" id="IPR022398">
    <property type="entry name" value="Peptidase_S8_His-AS"/>
</dbReference>
<dbReference type="RefSeq" id="WP_330137190.1">
    <property type="nucleotide sequence ID" value="NZ_JAUTXY010000027.1"/>
</dbReference>
<dbReference type="InterPro" id="IPR023828">
    <property type="entry name" value="Peptidase_S8_Ser-AS"/>
</dbReference>
<dbReference type="PANTHER" id="PTHR43806">
    <property type="entry name" value="PEPTIDASE S8"/>
    <property type="match status" value="1"/>
</dbReference>
<organism evidence="16 17">
    <name type="scientific">Rhodococcus artemisiae</name>
    <dbReference type="NCBI Taxonomy" id="714159"/>
    <lineage>
        <taxon>Bacteria</taxon>
        <taxon>Bacillati</taxon>
        <taxon>Actinomycetota</taxon>
        <taxon>Actinomycetes</taxon>
        <taxon>Mycobacteriales</taxon>
        <taxon>Nocardiaceae</taxon>
        <taxon>Rhodococcus</taxon>
    </lineage>
</organism>
<evidence type="ECO:0000256" key="3">
    <source>
        <dbReference type="ARBA" id="ARBA00022475"/>
    </source>
</evidence>
<evidence type="ECO:0000256" key="5">
    <source>
        <dbReference type="ARBA" id="ARBA00022692"/>
    </source>
</evidence>
<evidence type="ECO:0000313" key="16">
    <source>
        <dbReference type="EMBL" id="MEE2062091.1"/>
    </source>
</evidence>
<feature type="compositionally biased region" description="Gly residues" evidence="12">
    <location>
        <begin position="471"/>
        <end position="480"/>
    </location>
</feature>
<dbReference type="InterPro" id="IPR036852">
    <property type="entry name" value="Peptidase_S8/S53_dom_sf"/>
</dbReference>
<evidence type="ECO:0000256" key="13">
    <source>
        <dbReference type="SAM" id="Phobius"/>
    </source>
</evidence>
<comment type="similarity">
    <text evidence="2 10 11">Belongs to the peptidase S8 family.</text>
</comment>
<keyword evidence="7 10" id="KW-0720">Serine protease</keyword>
<feature type="region of interest" description="Disordered" evidence="12">
    <location>
        <begin position="164"/>
        <end position="183"/>
    </location>
</feature>
<evidence type="ECO:0000256" key="11">
    <source>
        <dbReference type="RuleBase" id="RU003355"/>
    </source>
</evidence>
<name>A0ABU7LKJ0_9NOCA</name>
<evidence type="ECO:0000256" key="7">
    <source>
        <dbReference type="ARBA" id="ARBA00022825"/>
    </source>
</evidence>
<dbReference type="NCBIfam" id="TIGR03921">
    <property type="entry name" value="T7SS_mycosin"/>
    <property type="match status" value="1"/>
</dbReference>
<keyword evidence="17" id="KW-1185">Reference proteome</keyword>
<dbReference type="PANTHER" id="PTHR43806:SF11">
    <property type="entry name" value="CEREVISIN-RELATED"/>
    <property type="match status" value="1"/>
</dbReference>
<gene>
    <name evidence="16" type="primary">mycP</name>
    <name evidence="16" type="ORF">Q7514_31665</name>
</gene>
<evidence type="ECO:0000256" key="14">
    <source>
        <dbReference type="SAM" id="SignalP"/>
    </source>
</evidence>
<evidence type="ECO:0000256" key="2">
    <source>
        <dbReference type="ARBA" id="ARBA00011073"/>
    </source>
</evidence>
<feature type="region of interest" description="Disordered" evidence="12">
    <location>
        <begin position="400"/>
        <end position="426"/>
    </location>
</feature>
<evidence type="ECO:0000256" key="8">
    <source>
        <dbReference type="ARBA" id="ARBA00022989"/>
    </source>
</evidence>
<dbReference type="GO" id="GO:0006508">
    <property type="term" value="P:proteolysis"/>
    <property type="evidence" value="ECO:0007669"/>
    <property type="project" value="UniProtKB-KW"/>
</dbReference>
<keyword evidence="5 13" id="KW-0812">Transmembrane</keyword>
<evidence type="ECO:0000256" key="12">
    <source>
        <dbReference type="SAM" id="MobiDB-lite"/>
    </source>
</evidence>
<dbReference type="EMBL" id="JAUTXY010000027">
    <property type="protein sequence ID" value="MEE2062091.1"/>
    <property type="molecule type" value="Genomic_DNA"/>
</dbReference>
<proteinExistence type="inferred from homology"/>
<accession>A0ABU7LKJ0</accession>
<dbReference type="Pfam" id="PF00082">
    <property type="entry name" value="Peptidase_S8"/>
    <property type="match status" value="1"/>
</dbReference>
<feature type="domain" description="Peptidase S8/S53" evidence="15">
    <location>
        <begin position="89"/>
        <end position="387"/>
    </location>
</feature>
<feature type="signal peptide" evidence="14">
    <location>
        <begin position="1"/>
        <end position="31"/>
    </location>
</feature>
<feature type="region of interest" description="Disordered" evidence="12">
    <location>
        <begin position="37"/>
        <end position="56"/>
    </location>
</feature>
<dbReference type="InterPro" id="IPR015500">
    <property type="entry name" value="Peptidase_S8_subtilisin-rel"/>
</dbReference>
<dbReference type="InterPro" id="IPR023834">
    <property type="entry name" value="T7SS_pept_S8A_mycosin"/>
</dbReference>
<evidence type="ECO:0000259" key="15">
    <source>
        <dbReference type="Pfam" id="PF00082"/>
    </source>
</evidence>
<dbReference type="PROSITE" id="PS51892">
    <property type="entry name" value="SUBTILASE"/>
    <property type="match status" value="1"/>
</dbReference>
<dbReference type="PRINTS" id="PR00723">
    <property type="entry name" value="SUBTILISIN"/>
</dbReference>
<feature type="region of interest" description="Disordered" evidence="12">
    <location>
        <begin position="453"/>
        <end position="480"/>
    </location>
</feature>
<evidence type="ECO:0000313" key="17">
    <source>
        <dbReference type="Proteomes" id="UP001336020"/>
    </source>
</evidence>
<evidence type="ECO:0000256" key="4">
    <source>
        <dbReference type="ARBA" id="ARBA00022670"/>
    </source>
</evidence>
<evidence type="ECO:0000256" key="9">
    <source>
        <dbReference type="ARBA" id="ARBA00023136"/>
    </source>
</evidence>
<dbReference type="Proteomes" id="UP001336020">
    <property type="component" value="Unassembled WGS sequence"/>
</dbReference>
<feature type="transmembrane region" description="Helical" evidence="13">
    <location>
        <begin position="428"/>
        <end position="450"/>
    </location>
</feature>
<dbReference type="Gene3D" id="3.40.50.200">
    <property type="entry name" value="Peptidase S8/S53 domain"/>
    <property type="match status" value="1"/>
</dbReference>
<protein>
    <submittedName>
        <fullName evidence="16">Type VII secretion-associated serine protease mycosin</fullName>
    </submittedName>
</protein>
<reference evidence="16 17" key="1">
    <citation type="submission" date="2023-07" db="EMBL/GenBank/DDBJ databases">
        <authorList>
            <person name="Girao M."/>
            <person name="Carvalho M.F."/>
        </authorList>
    </citation>
    <scope>NUCLEOTIDE SEQUENCE [LARGE SCALE GENOMIC DNA]</scope>
    <source>
        <strain evidence="16 17">YIM65754</strain>
    </source>
</reference>
<dbReference type="PROSITE" id="PS00137">
    <property type="entry name" value="SUBTILASE_HIS"/>
    <property type="match status" value="1"/>
</dbReference>
<feature type="active site" description="Charge relay system" evidence="10">
    <location>
        <position position="129"/>
    </location>
</feature>
<comment type="subcellular location">
    <subcellularLocation>
        <location evidence="1">Cell membrane</location>
        <topology evidence="1">Single-pass membrane protein</topology>
    </subcellularLocation>
</comment>
<keyword evidence="14" id="KW-0732">Signal</keyword>
<keyword evidence="4 10" id="KW-0645">Protease</keyword>
<dbReference type="PROSITE" id="PS00138">
    <property type="entry name" value="SUBTILASE_SER"/>
    <property type="match status" value="1"/>
</dbReference>
<keyword evidence="6 10" id="KW-0378">Hydrolase</keyword>